<dbReference type="Proteomes" id="UP000663879">
    <property type="component" value="Unassembled WGS sequence"/>
</dbReference>
<dbReference type="AlphaFoldDB" id="A0A814MCS7"/>
<evidence type="ECO:0000313" key="2">
    <source>
        <dbReference type="Proteomes" id="UP000663879"/>
    </source>
</evidence>
<proteinExistence type="predicted"/>
<protein>
    <submittedName>
        <fullName evidence="1">Uncharacterized protein</fullName>
    </submittedName>
</protein>
<dbReference type="OrthoDB" id="10143800at2759"/>
<evidence type="ECO:0000313" key="1">
    <source>
        <dbReference type="EMBL" id="CAF1077819.1"/>
    </source>
</evidence>
<dbReference type="EMBL" id="CAJNOC010006429">
    <property type="protein sequence ID" value="CAF1077819.1"/>
    <property type="molecule type" value="Genomic_DNA"/>
</dbReference>
<keyword evidence="2" id="KW-1185">Reference proteome</keyword>
<reference evidence="1" key="1">
    <citation type="submission" date="2021-02" db="EMBL/GenBank/DDBJ databases">
        <authorList>
            <person name="Nowell W R."/>
        </authorList>
    </citation>
    <scope>NUCLEOTIDE SEQUENCE</scope>
    <source>
        <strain evidence="1">Ploen Becks lab</strain>
    </source>
</reference>
<comment type="caution">
    <text evidence="1">The sequence shown here is derived from an EMBL/GenBank/DDBJ whole genome shotgun (WGS) entry which is preliminary data.</text>
</comment>
<name>A0A814MCS7_9BILA</name>
<gene>
    <name evidence="1" type="ORF">OXX778_LOCUS20045</name>
</gene>
<organism evidence="1 2">
    <name type="scientific">Brachionus calyciflorus</name>
    <dbReference type="NCBI Taxonomy" id="104777"/>
    <lineage>
        <taxon>Eukaryota</taxon>
        <taxon>Metazoa</taxon>
        <taxon>Spiralia</taxon>
        <taxon>Gnathifera</taxon>
        <taxon>Rotifera</taxon>
        <taxon>Eurotatoria</taxon>
        <taxon>Monogononta</taxon>
        <taxon>Pseudotrocha</taxon>
        <taxon>Ploima</taxon>
        <taxon>Brachionidae</taxon>
        <taxon>Brachionus</taxon>
    </lineage>
</organism>
<feature type="non-terminal residue" evidence="1">
    <location>
        <position position="275"/>
    </location>
</feature>
<accession>A0A814MCS7</accession>
<sequence length="275" mass="32273">MANSMRAPSVFNLETNVDLWLARFDSYLEINRIFVDRDKINVLGSYLDDTTFKLVDSLVHEETYDEVKARIRNLFSKPETPAHAHLHMFVGRYQELNESLVQFAAVLNDLGRRAFPDVTPRELDSYIRGQFITGLRNRDIADKLTMMDIGDMETLVLRAREQESLILGFNGYRMWNRSQNQASQRREMTNEEIRNLITPKYEPFYQAGRPQDSQMSNNSENLRRHDNSFMPMQMSEISDYSRVMDHPNDGSYLNSPQRRRCEVQSKILRSRANFL</sequence>